<keyword evidence="5" id="KW-0680">Restriction system</keyword>
<dbReference type="Pfam" id="PF01555">
    <property type="entry name" value="N6_N4_Mtase"/>
    <property type="match status" value="1"/>
</dbReference>
<dbReference type="Proteomes" id="UP000095392">
    <property type="component" value="Unassembled WGS sequence"/>
</dbReference>
<evidence type="ECO:0000256" key="1">
    <source>
        <dbReference type="ARBA" id="ARBA00010203"/>
    </source>
</evidence>
<keyword evidence="12" id="KW-1185">Reference proteome</keyword>
<comment type="catalytic activity">
    <reaction evidence="7">
        <text>a 2'-deoxycytidine in DNA + S-adenosyl-L-methionine = an N(4)-methyl-2'-deoxycytidine in DNA + S-adenosyl-L-homocysteine + H(+)</text>
        <dbReference type="Rhea" id="RHEA:16857"/>
        <dbReference type="Rhea" id="RHEA-COMP:11369"/>
        <dbReference type="Rhea" id="RHEA-COMP:13674"/>
        <dbReference type="ChEBI" id="CHEBI:15378"/>
        <dbReference type="ChEBI" id="CHEBI:57856"/>
        <dbReference type="ChEBI" id="CHEBI:59789"/>
        <dbReference type="ChEBI" id="CHEBI:85452"/>
        <dbReference type="ChEBI" id="CHEBI:137933"/>
        <dbReference type="EC" id="2.1.1.113"/>
    </reaction>
</comment>
<feature type="domain" description="Restriction system protein Mrr-like N-terminal" evidence="10">
    <location>
        <begin position="5"/>
        <end position="86"/>
    </location>
</feature>
<dbReference type="GO" id="GO:0003677">
    <property type="term" value="F:DNA binding"/>
    <property type="evidence" value="ECO:0007669"/>
    <property type="project" value="UniProtKB-KW"/>
</dbReference>
<dbReference type="AlphaFoldDB" id="A0AB36FKQ2"/>
<evidence type="ECO:0000259" key="10">
    <source>
        <dbReference type="Pfam" id="PF14338"/>
    </source>
</evidence>
<dbReference type="EMBL" id="MIPY01000061">
    <property type="protein sequence ID" value="OES24471.1"/>
    <property type="molecule type" value="Genomic_DNA"/>
</dbReference>
<evidence type="ECO:0000313" key="12">
    <source>
        <dbReference type="Proteomes" id="UP000095392"/>
    </source>
</evidence>
<dbReference type="GO" id="GO:0009307">
    <property type="term" value="P:DNA restriction-modification system"/>
    <property type="evidence" value="ECO:0007669"/>
    <property type="project" value="UniProtKB-KW"/>
</dbReference>
<keyword evidence="4" id="KW-0949">S-adenosyl-L-methionine</keyword>
<comment type="caution">
    <text evidence="11">The sequence shown here is derived from an EMBL/GenBank/DDBJ whole genome shotgun (WGS) entry which is preliminary data.</text>
</comment>
<evidence type="ECO:0000256" key="3">
    <source>
        <dbReference type="ARBA" id="ARBA00022679"/>
    </source>
</evidence>
<evidence type="ECO:0000256" key="7">
    <source>
        <dbReference type="ARBA" id="ARBA00049120"/>
    </source>
</evidence>
<dbReference type="GO" id="GO:0032259">
    <property type="term" value="P:methylation"/>
    <property type="evidence" value="ECO:0007669"/>
    <property type="project" value="UniProtKB-KW"/>
</dbReference>
<dbReference type="SUPFAM" id="SSF53335">
    <property type="entry name" value="S-adenosyl-L-methionine-dependent methyltransferases"/>
    <property type="match status" value="1"/>
</dbReference>
<reference evidence="11 12" key="1">
    <citation type="submission" date="2016-09" db="EMBL/GenBank/DDBJ databases">
        <title>Draft Genome Sequence of four Alteromonas macleodii strains isolated from copper coupons and grown long-term at elevated copper levels.</title>
        <authorList>
            <person name="Cusick K."/>
            <person name="Dale J."/>
            <person name="Little B."/>
            <person name="Biffinger J."/>
        </authorList>
    </citation>
    <scope>NUCLEOTIDE SEQUENCE [LARGE SCALE GENOMIC DNA]</scope>
    <source>
        <strain evidence="11 12">KCP01</strain>
    </source>
</reference>
<dbReference type="RefSeq" id="WP_170826536.1">
    <property type="nucleotide sequence ID" value="NZ_MIPW01000036.1"/>
</dbReference>
<gene>
    <name evidence="11" type="ORF">BFV95_4738</name>
</gene>
<dbReference type="REBASE" id="172397">
    <property type="entry name" value="M.AmaKCP01ORF4738P"/>
</dbReference>
<protein>
    <recommendedName>
        <fullName evidence="8">Methyltransferase</fullName>
        <ecNumber evidence="8">2.1.1.-</ecNumber>
    </recommendedName>
</protein>
<dbReference type="InterPro" id="IPR002941">
    <property type="entry name" value="DNA_methylase_N4/N6"/>
</dbReference>
<dbReference type="InterPro" id="IPR001091">
    <property type="entry name" value="RM_Methyltransferase"/>
</dbReference>
<evidence type="ECO:0000256" key="8">
    <source>
        <dbReference type="RuleBase" id="RU362026"/>
    </source>
</evidence>
<sequence>MQRDLFDTVINAYGDDVEANEDVYERVSDALHTDLASHVKPVGKAQAPVNVLTRKIRWVQQSLKRDGLIERVGQGQWRLTREGKFRLTQINANKYMVAAHTELGVYIWARSEHVFNNVIDSDIHLCLTSPPYIGIERSYGTHTNEQAYIDWLLSILTPIRQRMVKGASLCLNISNDSVVRSRFGARSMYLEKLTLKMAEELELELMDRLCWFANNKAPGPTQFTSIRRTHLLTKYEPILWFCTDAEHCFAHNANAKQPYSAQMKKLIAEGGESTTRTTPDSKHGVKPGDFANDNGGALFGNVLQHGINCAEKNQLVKEAERLGLAPNNATFPVALAKTLIQWLCPEGGLVVDPFGGYATTGSAAEQTNRRWLCTEMHWDYIRVALARFKQRAGYFVNPRFLELDEPLIRRRFASA</sequence>
<dbReference type="EC" id="2.1.1.-" evidence="8"/>
<keyword evidence="6" id="KW-0238">DNA-binding</keyword>
<dbReference type="InterPro" id="IPR017985">
    <property type="entry name" value="MeTrfase_CN4_CS"/>
</dbReference>
<dbReference type="PROSITE" id="PS00093">
    <property type="entry name" value="N4_MTASE"/>
    <property type="match status" value="1"/>
</dbReference>
<dbReference type="PRINTS" id="PR00508">
    <property type="entry name" value="S21N4MTFRASE"/>
</dbReference>
<dbReference type="InterPro" id="IPR029063">
    <property type="entry name" value="SAM-dependent_MTases_sf"/>
</dbReference>
<evidence type="ECO:0000256" key="5">
    <source>
        <dbReference type="ARBA" id="ARBA00022747"/>
    </source>
</evidence>
<evidence type="ECO:0000256" key="4">
    <source>
        <dbReference type="ARBA" id="ARBA00022691"/>
    </source>
</evidence>
<keyword evidence="3" id="KW-0808">Transferase</keyword>
<evidence type="ECO:0000256" key="6">
    <source>
        <dbReference type="ARBA" id="ARBA00023125"/>
    </source>
</evidence>
<dbReference type="Gene3D" id="3.40.50.150">
    <property type="entry name" value="Vaccinia Virus protein VP39"/>
    <property type="match status" value="1"/>
</dbReference>
<accession>A0AB36FKQ2</accession>
<dbReference type="InterPro" id="IPR025745">
    <property type="entry name" value="Mrr-like_N_dom"/>
</dbReference>
<dbReference type="GO" id="GO:0008170">
    <property type="term" value="F:N-methyltransferase activity"/>
    <property type="evidence" value="ECO:0007669"/>
    <property type="project" value="InterPro"/>
</dbReference>
<comment type="similarity">
    <text evidence="1">Belongs to the N(4)/N(6)-methyltransferase family. N(4) subfamily.</text>
</comment>
<proteinExistence type="inferred from homology"/>
<keyword evidence="2 11" id="KW-0489">Methyltransferase</keyword>
<evidence type="ECO:0000259" key="9">
    <source>
        <dbReference type="Pfam" id="PF01555"/>
    </source>
</evidence>
<evidence type="ECO:0000256" key="2">
    <source>
        <dbReference type="ARBA" id="ARBA00022603"/>
    </source>
</evidence>
<organism evidence="11 12">
    <name type="scientific">Alteromonas macleodii</name>
    <name type="common">Pseudoalteromonas macleodii</name>
    <dbReference type="NCBI Taxonomy" id="28108"/>
    <lineage>
        <taxon>Bacteria</taxon>
        <taxon>Pseudomonadati</taxon>
        <taxon>Pseudomonadota</taxon>
        <taxon>Gammaproteobacteria</taxon>
        <taxon>Alteromonadales</taxon>
        <taxon>Alteromonadaceae</taxon>
        <taxon>Alteromonas/Salinimonas group</taxon>
        <taxon>Alteromonas</taxon>
    </lineage>
</organism>
<name>A0AB36FKQ2_ALTMA</name>
<feature type="domain" description="DNA methylase N-4/N-6" evidence="9">
    <location>
        <begin position="123"/>
        <end position="384"/>
    </location>
</feature>
<evidence type="ECO:0000313" key="11">
    <source>
        <dbReference type="EMBL" id="OES24471.1"/>
    </source>
</evidence>
<dbReference type="GO" id="GO:0015667">
    <property type="term" value="F:site-specific DNA-methyltransferase (cytosine-N4-specific) activity"/>
    <property type="evidence" value="ECO:0007669"/>
    <property type="project" value="UniProtKB-EC"/>
</dbReference>
<dbReference type="Pfam" id="PF14338">
    <property type="entry name" value="Mrr_N"/>
    <property type="match status" value="1"/>
</dbReference>